<keyword evidence="7" id="KW-0949">S-adenosyl-L-methionine</keyword>
<evidence type="ECO:0000256" key="2">
    <source>
        <dbReference type="ARBA" id="ARBA00004496"/>
    </source>
</evidence>
<keyword evidence="10" id="KW-1185">Reference proteome</keyword>
<keyword evidence="6" id="KW-0808">Transferase</keyword>
<keyword evidence="5 11" id="KW-0489">Methyltransferase</keyword>
<dbReference type="InterPro" id="IPR029063">
    <property type="entry name" value="SAM-dependent_MTases_sf"/>
</dbReference>
<keyword evidence="8" id="KW-0539">Nucleus</keyword>
<organism evidence="10 11">
    <name type="scientific">Pantherophis guttatus</name>
    <name type="common">Corn snake</name>
    <name type="synonym">Elaphe guttata</name>
    <dbReference type="NCBI Taxonomy" id="94885"/>
    <lineage>
        <taxon>Eukaryota</taxon>
        <taxon>Metazoa</taxon>
        <taxon>Chordata</taxon>
        <taxon>Craniata</taxon>
        <taxon>Vertebrata</taxon>
        <taxon>Euteleostomi</taxon>
        <taxon>Lepidosauria</taxon>
        <taxon>Squamata</taxon>
        <taxon>Bifurcata</taxon>
        <taxon>Unidentata</taxon>
        <taxon>Episquamata</taxon>
        <taxon>Toxicofera</taxon>
        <taxon>Serpentes</taxon>
        <taxon>Colubroidea</taxon>
        <taxon>Colubridae</taxon>
        <taxon>Colubrinae</taxon>
        <taxon>Pantherophis</taxon>
    </lineage>
</organism>
<evidence type="ECO:0000256" key="7">
    <source>
        <dbReference type="ARBA" id="ARBA00022691"/>
    </source>
</evidence>
<dbReference type="Proteomes" id="UP001652622">
    <property type="component" value="Unplaced"/>
</dbReference>
<evidence type="ECO:0000313" key="11">
    <source>
        <dbReference type="RefSeq" id="XP_060546155.1"/>
    </source>
</evidence>
<comment type="similarity">
    <text evidence="9">Belongs to the methyltransferase superfamily. METTL18 family.</text>
</comment>
<comment type="subcellular location">
    <subcellularLocation>
        <location evidence="2">Cytoplasm</location>
    </subcellularLocation>
    <subcellularLocation>
        <location evidence="1">Nucleus</location>
    </subcellularLocation>
</comment>
<evidence type="ECO:0000313" key="10">
    <source>
        <dbReference type="Proteomes" id="UP001652622"/>
    </source>
</evidence>
<proteinExistence type="inferred from homology"/>
<dbReference type="Pfam" id="PF13489">
    <property type="entry name" value="Methyltransf_23"/>
    <property type="match status" value="1"/>
</dbReference>
<dbReference type="CDD" id="cd02440">
    <property type="entry name" value="AdoMet_MTases"/>
    <property type="match status" value="1"/>
</dbReference>
<dbReference type="RefSeq" id="XP_060546155.1">
    <property type="nucleotide sequence ID" value="XM_060690172.1"/>
</dbReference>
<protein>
    <recommendedName>
        <fullName evidence="3">protein-histidine N-methyltransferase</fullName>
        <ecNumber evidence="3">2.1.1.85</ecNumber>
    </recommendedName>
</protein>
<evidence type="ECO:0000256" key="3">
    <source>
        <dbReference type="ARBA" id="ARBA00012533"/>
    </source>
</evidence>
<accession>A0ABM3ZCR0</accession>
<dbReference type="InterPro" id="IPR019410">
    <property type="entry name" value="Methyltransf_16"/>
</dbReference>
<sequence>MPLMYPYLPPEAKVLLLRSARFPSNTAGIIEPALGRASPAMEPLWKAFGKRDSRLGHVGFRLFSRRLASPLCRRASLPWARGFLLLLPCETMEFQFNFSVDKIAENRTDTAENEKLQQETVLLNNQENSIKITSEENKLNYLSGTIANISDHSTLNARPDTSLLKQSCPKSAKVHDIPKDVSKVLENKTIGTLPGISHANIYVVETALPGNSVKENIMSNTSSQSDLITGVYEGGLKIWECTFDLLDYLSETDIQFAQKSVLDLGCGAGLLGIVALKGNAKEVHFQDYNSSVIEGITMPNILANSQNDDGEEDTQLQLSQSRKKDSTQDFLSKCKFFSGEWSEFTTFILNNTKPLIKYDLILTSETIYNPNYYEAFHDALSSLLARKGTIFLASKAHYFGCGGGVHLFTSFIEKKNVFKSQVVKVIEKGLNRFIIELTFKNSC</sequence>
<evidence type="ECO:0000256" key="1">
    <source>
        <dbReference type="ARBA" id="ARBA00004123"/>
    </source>
</evidence>
<dbReference type="PANTHER" id="PTHR14614">
    <property type="entry name" value="HEPATOCELLULAR CARCINOMA-ASSOCIATED ANTIGEN"/>
    <property type="match status" value="1"/>
</dbReference>
<dbReference type="GO" id="GO:0008168">
    <property type="term" value="F:methyltransferase activity"/>
    <property type="evidence" value="ECO:0007669"/>
    <property type="project" value="UniProtKB-KW"/>
</dbReference>
<evidence type="ECO:0000256" key="5">
    <source>
        <dbReference type="ARBA" id="ARBA00022603"/>
    </source>
</evidence>
<reference evidence="11" key="1">
    <citation type="submission" date="2025-08" db="UniProtKB">
        <authorList>
            <consortium name="RefSeq"/>
        </authorList>
    </citation>
    <scope>IDENTIFICATION</scope>
    <source>
        <tissue evidence="11">Blood</tissue>
    </source>
</reference>
<name>A0ABM3ZCR0_PANGU</name>
<gene>
    <name evidence="11" type="primary">METTL18</name>
</gene>
<dbReference type="GeneID" id="117661232"/>
<dbReference type="SUPFAM" id="SSF53335">
    <property type="entry name" value="S-adenosyl-L-methionine-dependent methyltransferases"/>
    <property type="match status" value="1"/>
</dbReference>
<evidence type="ECO:0000256" key="6">
    <source>
        <dbReference type="ARBA" id="ARBA00022679"/>
    </source>
</evidence>
<dbReference type="GO" id="GO:0032259">
    <property type="term" value="P:methylation"/>
    <property type="evidence" value="ECO:0007669"/>
    <property type="project" value="UniProtKB-KW"/>
</dbReference>
<dbReference type="Gene3D" id="3.40.50.150">
    <property type="entry name" value="Vaccinia Virus protein VP39"/>
    <property type="match status" value="1"/>
</dbReference>
<dbReference type="PANTHER" id="PTHR14614:SF39">
    <property type="entry name" value="HISTIDINE PROTEIN METHYLTRANSFERASE 1 HOMOLOG"/>
    <property type="match status" value="1"/>
</dbReference>
<evidence type="ECO:0000256" key="4">
    <source>
        <dbReference type="ARBA" id="ARBA00022490"/>
    </source>
</evidence>
<dbReference type="EC" id="2.1.1.85" evidence="3"/>
<evidence type="ECO:0000256" key="8">
    <source>
        <dbReference type="ARBA" id="ARBA00023242"/>
    </source>
</evidence>
<keyword evidence="4" id="KW-0963">Cytoplasm</keyword>
<evidence type="ECO:0000256" key="9">
    <source>
        <dbReference type="ARBA" id="ARBA00038126"/>
    </source>
</evidence>